<dbReference type="Pfam" id="PF17650">
    <property type="entry name" value="RACo_linker"/>
    <property type="match status" value="1"/>
</dbReference>
<dbReference type="EMBL" id="CADCWC010000241">
    <property type="protein sequence ID" value="CAA9538154.1"/>
    <property type="molecule type" value="Genomic_DNA"/>
</dbReference>
<protein>
    <submittedName>
        <fullName evidence="3">Methyltransferase corrinoid activation protein</fullName>
    </submittedName>
</protein>
<sequence>MTDKVSGVDPNVTLATVAAEEDDGRSPNGSADGGLGRVHLRFRPSGEEVRVPPGVTVFDAASWNGIAIDSTCGGHGTCKKCGVRVLEGEMPVTRLDARAFSPDQLRDGWRLACRARTAGDLVLDVPPLQSRPKAATVGVGRQVILRPAVQKRYVELEEPTLSDQATDVDRLVGAIEDLELRVGLPVLRTLGTTLRRHDFKVTAVIVDEELIDVEPGDTTGRRFGIAFDLGTTTVVATLLDLATGTPLAVRSTLNLQQPFGADVISRISATMLDETALDRLRELAQTTLDGLAAEVCEAGGVEPREVYEVAMAGNATMTHLALGIDPEPLGVAPFVMSSPSFPGLKASDLGVHVHPAAPALAFPALGAYVGGDIVAGLLATGMTRDRRLRLFIDVGTNCEIALGSAERVVTTAAPAGPAFEAAQIRCGMRAADGAVEVVRIKGDELTVGVIGDTEPVGLCGSGLVDACAELNRAGLLDGSGRFVSDEVARSVSEPLAERLTAIGEERVFVLHWREDADGTRRPAVYLSQRDVRELQFAKASIATGWRLLVEELGIEVADIQQVLLGGSFGTYLSPSSAVRIGLVPKLPVTRIVSAGNVAGEGAKMALLSVQERHAAAQMLTDVEYVELSDRPDFNDRFVGELAFPG</sequence>
<feature type="domain" description="2Fe-2S ferredoxin-type" evidence="2">
    <location>
        <begin position="36"/>
        <end position="129"/>
    </location>
</feature>
<dbReference type="InterPro" id="IPR012675">
    <property type="entry name" value="Beta-grasp_dom_sf"/>
</dbReference>
<dbReference type="InterPro" id="IPR052911">
    <property type="entry name" value="Corrinoid_activation_enz"/>
</dbReference>
<evidence type="ECO:0000256" key="1">
    <source>
        <dbReference type="SAM" id="MobiDB-lite"/>
    </source>
</evidence>
<organism evidence="3">
    <name type="scientific">uncultured Thermoleophilia bacterium</name>
    <dbReference type="NCBI Taxonomy" id="1497501"/>
    <lineage>
        <taxon>Bacteria</taxon>
        <taxon>Bacillati</taxon>
        <taxon>Actinomycetota</taxon>
        <taxon>Thermoleophilia</taxon>
        <taxon>environmental samples</taxon>
    </lineage>
</organism>
<name>A0A6J4U4H4_9ACTN</name>
<dbReference type="GO" id="GO:0008168">
    <property type="term" value="F:methyltransferase activity"/>
    <property type="evidence" value="ECO:0007669"/>
    <property type="project" value="UniProtKB-KW"/>
</dbReference>
<dbReference type="Pfam" id="PF14574">
    <property type="entry name" value="RACo_C_ter"/>
    <property type="match status" value="1"/>
</dbReference>
<evidence type="ECO:0000259" key="2">
    <source>
        <dbReference type="PROSITE" id="PS51085"/>
    </source>
</evidence>
<dbReference type="PANTHER" id="PTHR42895">
    <property type="entry name" value="IRON-SULFUR CLUSTER-BINDING PROTEIN-RELATED"/>
    <property type="match status" value="1"/>
</dbReference>
<dbReference type="InterPro" id="IPR036010">
    <property type="entry name" value="2Fe-2S_ferredoxin-like_sf"/>
</dbReference>
<dbReference type="Gene3D" id="3.30.420.480">
    <property type="entry name" value="Domain of unknown function (DUF4445)"/>
    <property type="match status" value="1"/>
</dbReference>
<dbReference type="GO" id="GO:0032259">
    <property type="term" value="P:methylation"/>
    <property type="evidence" value="ECO:0007669"/>
    <property type="project" value="UniProtKB-KW"/>
</dbReference>
<keyword evidence="3" id="KW-0808">Transferase</keyword>
<dbReference type="CDD" id="cd00207">
    <property type="entry name" value="fer2"/>
    <property type="match status" value="1"/>
</dbReference>
<evidence type="ECO:0000313" key="3">
    <source>
        <dbReference type="EMBL" id="CAA9538154.1"/>
    </source>
</evidence>
<dbReference type="PANTHER" id="PTHR42895:SF2">
    <property type="entry name" value="IRON-SULFUR CLUSTER PROTEIN"/>
    <property type="match status" value="1"/>
</dbReference>
<gene>
    <name evidence="3" type="ORF">AVDCRST_MAG79-1587</name>
</gene>
<proteinExistence type="predicted"/>
<dbReference type="GO" id="GO:0051536">
    <property type="term" value="F:iron-sulfur cluster binding"/>
    <property type="evidence" value="ECO:0007669"/>
    <property type="project" value="InterPro"/>
</dbReference>
<dbReference type="Pfam" id="PF17651">
    <property type="entry name" value="Raco_middle"/>
    <property type="match status" value="1"/>
</dbReference>
<keyword evidence="3" id="KW-0489">Methyltransferase</keyword>
<dbReference type="InterPro" id="IPR027980">
    <property type="entry name" value="RACo_C"/>
</dbReference>
<dbReference type="Gene3D" id="3.10.20.880">
    <property type="match status" value="1"/>
</dbReference>
<dbReference type="InterPro" id="IPR042259">
    <property type="entry name" value="Raco-like_middle_sf"/>
</dbReference>
<dbReference type="InterPro" id="IPR040506">
    <property type="entry name" value="RACo_linker"/>
</dbReference>
<dbReference type="Gene3D" id="3.10.20.30">
    <property type="match status" value="1"/>
</dbReference>
<accession>A0A6J4U4H4</accession>
<dbReference type="SUPFAM" id="SSF54292">
    <property type="entry name" value="2Fe-2S ferredoxin-like"/>
    <property type="match status" value="1"/>
</dbReference>
<dbReference type="InterPro" id="IPR041414">
    <property type="entry name" value="Raco-like_middle"/>
</dbReference>
<feature type="region of interest" description="Disordered" evidence="1">
    <location>
        <begin position="17"/>
        <end position="37"/>
    </location>
</feature>
<dbReference type="AlphaFoldDB" id="A0A6J4U4H4"/>
<dbReference type="Pfam" id="PF00111">
    <property type="entry name" value="Fer2"/>
    <property type="match status" value="1"/>
</dbReference>
<dbReference type="InterPro" id="IPR001041">
    <property type="entry name" value="2Fe-2S_ferredoxin-type"/>
</dbReference>
<dbReference type="PROSITE" id="PS51085">
    <property type="entry name" value="2FE2S_FER_2"/>
    <property type="match status" value="1"/>
</dbReference>
<reference evidence="3" key="1">
    <citation type="submission" date="2020-02" db="EMBL/GenBank/DDBJ databases">
        <authorList>
            <person name="Meier V. D."/>
        </authorList>
    </citation>
    <scope>NUCLEOTIDE SEQUENCE</scope>
    <source>
        <strain evidence="3">AVDCRST_MAG79</strain>
    </source>
</reference>